<evidence type="ECO:0000313" key="4">
    <source>
        <dbReference type="Proteomes" id="UP000054498"/>
    </source>
</evidence>
<feature type="transmembrane region" description="Helical" evidence="2">
    <location>
        <begin position="239"/>
        <end position="261"/>
    </location>
</feature>
<evidence type="ECO:0000256" key="2">
    <source>
        <dbReference type="SAM" id="Phobius"/>
    </source>
</evidence>
<dbReference type="GeneID" id="25730604"/>
<dbReference type="PANTHER" id="PTHR36383:SF1">
    <property type="entry name" value="PROTEIN, PUTATIVE-RELATED"/>
    <property type="match status" value="1"/>
</dbReference>
<organism evidence="3 4">
    <name type="scientific">Monoraphidium neglectum</name>
    <dbReference type="NCBI Taxonomy" id="145388"/>
    <lineage>
        <taxon>Eukaryota</taxon>
        <taxon>Viridiplantae</taxon>
        <taxon>Chlorophyta</taxon>
        <taxon>core chlorophytes</taxon>
        <taxon>Chlorophyceae</taxon>
        <taxon>CS clade</taxon>
        <taxon>Sphaeropleales</taxon>
        <taxon>Selenastraceae</taxon>
        <taxon>Monoraphidium</taxon>
    </lineage>
</organism>
<reference evidence="3 4" key="1">
    <citation type="journal article" date="2013" name="BMC Genomics">
        <title>Reconstruction of the lipid metabolism for the microalga Monoraphidium neglectum from its genome sequence reveals characteristics suitable for biofuel production.</title>
        <authorList>
            <person name="Bogen C."/>
            <person name="Al-Dilaimi A."/>
            <person name="Albersmeier A."/>
            <person name="Wichmann J."/>
            <person name="Grundmann M."/>
            <person name="Rupp O."/>
            <person name="Lauersen K.J."/>
            <person name="Blifernez-Klassen O."/>
            <person name="Kalinowski J."/>
            <person name="Goesmann A."/>
            <person name="Mussgnug J.H."/>
            <person name="Kruse O."/>
        </authorList>
    </citation>
    <scope>NUCLEOTIDE SEQUENCE [LARGE SCALE GENOMIC DNA]</scope>
    <source>
        <strain evidence="3 4">SAG 48.87</strain>
    </source>
</reference>
<name>A0A0D2KFY8_9CHLO</name>
<dbReference type="PANTHER" id="PTHR36383">
    <property type="entry name" value="OS09G0529350 PROTEIN"/>
    <property type="match status" value="1"/>
</dbReference>
<feature type="coiled-coil region" evidence="1">
    <location>
        <begin position="47"/>
        <end position="77"/>
    </location>
</feature>
<sequence length="281" mass="28452">MAAAKKRPHLPAPPPFNPQAQARAFEEGLAALAKQALQNDPEAAAQLRRYEAAVVRLEKAKAAEKELEKIFSEAAKAAVLEDAAAQEDAKTKANQLLADAEVAAAEKLLRAAQIEYEIAEGERSRLGAAAFSDADRAESGKAAAVAVVGGLAAAAPLALAAGGAGELLSLADAAACCALFGVTYRYAVREDAANTQLRGGAIAAFALVRAAGGFDLLQRTAAGGGGGDALLSLDVVGPAALYAAQCMLVFGFAAAALEVGFGSGFVRRMRGSATGGDGQQQ</sequence>
<accession>A0A0D2KFY8</accession>
<proteinExistence type="predicted"/>
<dbReference type="KEGG" id="mng:MNEG_13169"/>
<dbReference type="STRING" id="145388.A0A0D2KFY8"/>
<keyword evidence="2" id="KW-1133">Transmembrane helix</keyword>
<keyword evidence="4" id="KW-1185">Reference proteome</keyword>
<feature type="transmembrane region" description="Helical" evidence="2">
    <location>
        <begin position="142"/>
        <end position="161"/>
    </location>
</feature>
<gene>
    <name evidence="3" type="ORF">MNEG_13169</name>
</gene>
<dbReference type="EMBL" id="KK103884">
    <property type="protein sequence ID" value="KIY94793.1"/>
    <property type="molecule type" value="Genomic_DNA"/>
</dbReference>
<protein>
    <submittedName>
        <fullName evidence="3">Uncharacterized protein</fullName>
    </submittedName>
</protein>
<evidence type="ECO:0000256" key="1">
    <source>
        <dbReference type="SAM" id="Coils"/>
    </source>
</evidence>
<dbReference type="AlphaFoldDB" id="A0A0D2KFY8"/>
<evidence type="ECO:0000313" key="3">
    <source>
        <dbReference type="EMBL" id="KIY94793.1"/>
    </source>
</evidence>
<dbReference type="RefSeq" id="XP_013893813.1">
    <property type="nucleotide sequence ID" value="XM_014038359.1"/>
</dbReference>
<dbReference type="Proteomes" id="UP000054498">
    <property type="component" value="Unassembled WGS sequence"/>
</dbReference>
<keyword evidence="2" id="KW-0472">Membrane</keyword>
<keyword evidence="2" id="KW-0812">Transmembrane</keyword>
<keyword evidence="1" id="KW-0175">Coiled coil</keyword>
<dbReference type="OrthoDB" id="550630at2759"/>